<dbReference type="AlphaFoldDB" id="A0A1Y1V3C5"/>
<keyword evidence="3" id="KW-1185">Reference proteome</keyword>
<accession>A0A1Y1V3C5</accession>
<evidence type="ECO:0000313" key="2">
    <source>
        <dbReference type="EMBL" id="ORX45747.1"/>
    </source>
</evidence>
<reference evidence="2 3" key="2">
    <citation type="submission" date="2016-08" db="EMBL/GenBank/DDBJ databases">
        <title>Pervasive Adenine N6-methylation of Active Genes in Fungi.</title>
        <authorList>
            <consortium name="DOE Joint Genome Institute"/>
            <person name="Mondo S.J."/>
            <person name="Dannebaum R.O."/>
            <person name="Kuo R.C."/>
            <person name="Labutti K."/>
            <person name="Haridas S."/>
            <person name="Kuo A."/>
            <person name="Salamov A."/>
            <person name="Ahrendt S.R."/>
            <person name="Lipzen A."/>
            <person name="Sullivan W."/>
            <person name="Andreopoulos W.B."/>
            <person name="Clum A."/>
            <person name="Lindquist E."/>
            <person name="Daum C."/>
            <person name="Ramamoorthy G.K."/>
            <person name="Gryganskyi A."/>
            <person name="Culley D."/>
            <person name="Magnuson J.K."/>
            <person name="James T.Y."/>
            <person name="O'Malley M.A."/>
            <person name="Stajich J.E."/>
            <person name="Spatafora J.W."/>
            <person name="Visel A."/>
            <person name="Grigoriev I.V."/>
        </authorList>
    </citation>
    <scope>NUCLEOTIDE SEQUENCE [LARGE SCALE GENOMIC DNA]</scope>
    <source>
        <strain evidence="3">finn</strain>
    </source>
</reference>
<dbReference type="EMBL" id="MCFH01000038">
    <property type="protein sequence ID" value="ORX45747.1"/>
    <property type="molecule type" value="Genomic_DNA"/>
</dbReference>
<proteinExistence type="predicted"/>
<dbReference type="Proteomes" id="UP000193719">
    <property type="component" value="Unassembled WGS sequence"/>
</dbReference>
<evidence type="ECO:0000313" key="3">
    <source>
        <dbReference type="Proteomes" id="UP000193719"/>
    </source>
</evidence>
<gene>
    <name evidence="2" type="ORF">BCR36DRAFT_585512</name>
</gene>
<feature type="transmembrane region" description="Helical" evidence="1">
    <location>
        <begin position="6"/>
        <end position="24"/>
    </location>
</feature>
<name>A0A1Y1V3C5_9FUNG</name>
<keyword evidence="1" id="KW-0472">Membrane</keyword>
<sequence length="63" mass="7766">MKLINFMYAVIVFLLSYVVFSYPIKKNNTLIKRESCYKEYKTVWEKYYELEKLIEQNNDNKDI</sequence>
<evidence type="ECO:0000256" key="1">
    <source>
        <dbReference type="SAM" id="Phobius"/>
    </source>
</evidence>
<comment type="caution">
    <text evidence="2">The sequence shown here is derived from an EMBL/GenBank/DDBJ whole genome shotgun (WGS) entry which is preliminary data.</text>
</comment>
<organism evidence="2 3">
    <name type="scientific">Piromyces finnis</name>
    <dbReference type="NCBI Taxonomy" id="1754191"/>
    <lineage>
        <taxon>Eukaryota</taxon>
        <taxon>Fungi</taxon>
        <taxon>Fungi incertae sedis</taxon>
        <taxon>Chytridiomycota</taxon>
        <taxon>Chytridiomycota incertae sedis</taxon>
        <taxon>Neocallimastigomycetes</taxon>
        <taxon>Neocallimastigales</taxon>
        <taxon>Neocallimastigaceae</taxon>
        <taxon>Piromyces</taxon>
    </lineage>
</organism>
<keyword evidence="1" id="KW-0812">Transmembrane</keyword>
<keyword evidence="1" id="KW-1133">Transmembrane helix</keyword>
<reference evidence="2 3" key="1">
    <citation type="submission" date="2016-08" db="EMBL/GenBank/DDBJ databases">
        <title>Genomes of anaerobic fungi encode conserved fungal cellulosomes for biomass hydrolysis.</title>
        <authorList>
            <consortium name="DOE Joint Genome Institute"/>
            <person name="Haitjema C.H."/>
            <person name="Gilmore S.P."/>
            <person name="Henske J.K."/>
            <person name="Solomon K.V."/>
            <person name="De Groot R."/>
            <person name="Kuo A."/>
            <person name="Mondo S.J."/>
            <person name="Salamov A.A."/>
            <person name="Labutti K."/>
            <person name="Zhao Z."/>
            <person name="Chiniquy J."/>
            <person name="Barry K."/>
            <person name="Brewer H.M."/>
            <person name="Purvine S.O."/>
            <person name="Wright A.T."/>
            <person name="Boxma B."/>
            <person name="Van Alen T."/>
            <person name="Hackstein J.H."/>
            <person name="Baker S.E."/>
            <person name="Grigoriev I.V."/>
            <person name="O'Malley M.A."/>
        </authorList>
    </citation>
    <scope>NUCLEOTIDE SEQUENCE [LARGE SCALE GENOMIC DNA]</scope>
    <source>
        <strain evidence="3">finn</strain>
    </source>
</reference>
<protein>
    <submittedName>
        <fullName evidence="2">Uncharacterized protein</fullName>
    </submittedName>
</protein>